<keyword evidence="7" id="KW-0406">Ion transport</keyword>
<evidence type="ECO:0000256" key="9">
    <source>
        <dbReference type="SAM" id="Phobius"/>
    </source>
</evidence>
<evidence type="ECO:0000256" key="3">
    <source>
        <dbReference type="ARBA" id="ARBA00022448"/>
    </source>
</evidence>
<keyword evidence="3" id="KW-0813">Transport</keyword>
<proteinExistence type="inferred from homology"/>
<comment type="caution">
    <text evidence="10">The sequence shown here is derived from an EMBL/GenBank/DDBJ whole genome shotgun (WGS) entry which is preliminary data.</text>
</comment>
<evidence type="ECO:0000256" key="6">
    <source>
        <dbReference type="ARBA" id="ARBA00022989"/>
    </source>
</evidence>
<reference evidence="10 11" key="1">
    <citation type="journal article" date="2019" name="Gigascience">
        <title>Whole-genome sequence of the oriental lung fluke Paragonimus westermani.</title>
        <authorList>
            <person name="Oey H."/>
            <person name="Zakrzewski M."/>
            <person name="Narain K."/>
            <person name="Devi K.R."/>
            <person name="Agatsuma T."/>
            <person name="Nawaratna S."/>
            <person name="Gobert G.N."/>
            <person name="Jones M.K."/>
            <person name="Ragan M.A."/>
            <person name="McManus D.P."/>
            <person name="Krause L."/>
        </authorList>
    </citation>
    <scope>NUCLEOTIDE SEQUENCE [LARGE SCALE GENOMIC DNA]</scope>
    <source>
        <strain evidence="10 11">IND2009</strain>
    </source>
</reference>
<dbReference type="GO" id="GO:0033179">
    <property type="term" value="C:proton-transporting V-type ATPase, V0 domain"/>
    <property type="evidence" value="ECO:0007669"/>
    <property type="project" value="InterPro"/>
</dbReference>
<evidence type="ECO:0000256" key="4">
    <source>
        <dbReference type="ARBA" id="ARBA00022692"/>
    </source>
</evidence>
<dbReference type="AlphaFoldDB" id="A0A5J4NN41"/>
<dbReference type="PANTHER" id="PTHR12263">
    <property type="entry name" value="VACUOLAR ATP SYNTHASE SUBUNIT H"/>
    <property type="match status" value="1"/>
</dbReference>
<evidence type="ECO:0000256" key="1">
    <source>
        <dbReference type="ARBA" id="ARBA00004127"/>
    </source>
</evidence>
<feature type="transmembrane region" description="Helical" evidence="9">
    <location>
        <begin position="6"/>
        <end position="25"/>
    </location>
</feature>
<keyword evidence="8 9" id="KW-0472">Membrane</keyword>
<evidence type="ECO:0000313" key="11">
    <source>
        <dbReference type="Proteomes" id="UP000324629"/>
    </source>
</evidence>
<comment type="subcellular location">
    <subcellularLocation>
        <location evidence="1">Endomembrane system</location>
        <topology evidence="1">Multi-pass membrane protein</topology>
    </subcellularLocation>
</comment>
<keyword evidence="4 9" id="KW-0812">Transmembrane</keyword>
<gene>
    <name evidence="10" type="ORF">DEA37_0012889</name>
</gene>
<evidence type="ECO:0000256" key="8">
    <source>
        <dbReference type="ARBA" id="ARBA00023136"/>
    </source>
</evidence>
<keyword evidence="6 9" id="KW-1133">Transmembrane helix</keyword>
<dbReference type="Pfam" id="PF05493">
    <property type="entry name" value="ATP_synt_H"/>
    <property type="match status" value="1"/>
</dbReference>
<name>A0A5J4NN41_9TREM</name>
<evidence type="ECO:0000256" key="2">
    <source>
        <dbReference type="ARBA" id="ARBA00008328"/>
    </source>
</evidence>
<keyword evidence="11" id="KW-1185">Reference proteome</keyword>
<dbReference type="Proteomes" id="UP000324629">
    <property type="component" value="Unassembled WGS sequence"/>
</dbReference>
<evidence type="ECO:0000256" key="7">
    <source>
        <dbReference type="ARBA" id="ARBA00023065"/>
    </source>
</evidence>
<dbReference type="PANTHER" id="PTHR12263:SF0">
    <property type="entry name" value="V-TYPE PROTON ATPASE SUBUNIT"/>
    <property type="match status" value="1"/>
</dbReference>
<accession>A0A5J4NN41</accession>
<dbReference type="EMBL" id="QNGE01001794">
    <property type="protein sequence ID" value="KAA3676819.1"/>
    <property type="molecule type" value="Genomic_DNA"/>
</dbReference>
<protein>
    <submittedName>
        <fullName evidence="10">V-type H+-transporting ATPase subunit e</fullName>
    </submittedName>
</protein>
<feature type="transmembrane region" description="Helical" evidence="9">
    <location>
        <begin position="32"/>
        <end position="51"/>
    </location>
</feature>
<dbReference type="GO" id="GO:0012505">
    <property type="term" value="C:endomembrane system"/>
    <property type="evidence" value="ECO:0007669"/>
    <property type="project" value="UniProtKB-SubCell"/>
</dbReference>
<dbReference type="GO" id="GO:0046961">
    <property type="term" value="F:proton-transporting ATPase activity, rotational mechanism"/>
    <property type="evidence" value="ECO:0007669"/>
    <property type="project" value="InterPro"/>
</dbReference>
<evidence type="ECO:0000256" key="5">
    <source>
        <dbReference type="ARBA" id="ARBA00022781"/>
    </source>
</evidence>
<dbReference type="InterPro" id="IPR008389">
    <property type="entry name" value="ATPase_V0-cplx_e1/e2_su"/>
</dbReference>
<sequence length="83" mass="9221">MGYEVPFTVITIFWVLVGCGGPLVVPKGPNRAMFQLMIIGTSVGCYLFWLMGSLAQLNPLFGPTLPSSVIRVLQREWQPLYGF</sequence>
<keyword evidence="5" id="KW-0375">Hydrogen ion transport</keyword>
<evidence type="ECO:0000313" key="10">
    <source>
        <dbReference type="EMBL" id="KAA3676819.1"/>
    </source>
</evidence>
<organism evidence="10 11">
    <name type="scientific">Paragonimus westermani</name>
    <dbReference type="NCBI Taxonomy" id="34504"/>
    <lineage>
        <taxon>Eukaryota</taxon>
        <taxon>Metazoa</taxon>
        <taxon>Spiralia</taxon>
        <taxon>Lophotrochozoa</taxon>
        <taxon>Platyhelminthes</taxon>
        <taxon>Trematoda</taxon>
        <taxon>Digenea</taxon>
        <taxon>Plagiorchiida</taxon>
        <taxon>Troglotremata</taxon>
        <taxon>Troglotrematidae</taxon>
        <taxon>Paragonimus</taxon>
    </lineage>
</organism>
<comment type="similarity">
    <text evidence="2">Belongs to the V-ATPase e1/e2 subunit family.</text>
</comment>